<feature type="transmembrane region" description="Helical" evidence="14">
    <location>
        <begin position="115"/>
        <end position="132"/>
    </location>
</feature>
<feature type="transmembrane region" description="Helical" evidence="14">
    <location>
        <begin position="319"/>
        <end position="337"/>
    </location>
</feature>
<reference evidence="16 17" key="1">
    <citation type="submission" date="2017-09" db="EMBL/GenBank/DDBJ databases">
        <title>Large-scale bioinformatics analysis of Bacillus genomes uncovers conserved roles of natural products in bacterial physiology.</title>
        <authorList>
            <consortium name="Agbiome Team Llc"/>
            <person name="Bleich R.M."/>
            <person name="Grubbs K.J."/>
            <person name="Santa Maria K.C."/>
            <person name="Allen S.E."/>
            <person name="Farag S."/>
            <person name="Shank E.A."/>
            <person name="Bowers A."/>
        </authorList>
    </citation>
    <scope>NUCLEOTIDE SEQUENCE [LARGE SCALE GENOMIC DNA]</scope>
    <source>
        <strain evidence="16 17">AFS044250</strain>
    </source>
</reference>
<dbReference type="RefSeq" id="WP_100064336.1">
    <property type="nucleotide sequence ID" value="NZ_NUSQ01000057.1"/>
</dbReference>
<dbReference type="Gene3D" id="3.40.50.1000">
    <property type="entry name" value="HAD superfamily/HAD-like"/>
    <property type="match status" value="1"/>
</dbReference>
<evidence type="ECO:0000313" key="16">
    <source>
        <dbReference type="EMBL" id="PHD69923.1"/>
    </source>
</evidence>
<dbReference type="GO" id="GO:0005524">
    <property type="term" value="F:ATP binding"/>
    <property type="evidence" value="ECO:0007669"/>
    <property type="project" value="UniProtKB-UniRule"/>
</dbReference>
<dbReference type="GO" id="GO:0008551">
    <property type="term" value="F:P-type cadmium transporter activity"/>
    <property type="evidence" value="ECO:0007669"/>
    <property type="project" value="UniProtKB-EC"/>
</dbReference>
<evidence type="ECO:0000256" key="6">
    <source>
        <dbReference type="ARBA" id="ARBA00022692"/>
    </source>
</evidence>
<dbReference type="NCBIfam" id="TIGR01525">
    <property type="entry name" value="ATPase-IB_hvy"/>
    <property type="match status" value="1"/>
</dbReference>
<dbReference type="InterPro" id="IPR023298">
    <property type="entry name" value="ATPase_P-typ_TM_dom_sf"/>
</dbReference>
<evidence type="ECO:0000256" key="4">
    <source>
        <dbReference type="ARBA" id="ARBA00022539"/>
    </source>
</evidence>
<dbReference type="SUPFAM" id="SSF81653">
    <property type="entry name" value="Calcium ATPase, transduction domain A"/>
    <property type="match status" value="1"/>
</dbReference>
<dbReference type="NCBIfam" id="TIGR01494">
    <property type="entry name" value="ATPase_P-type"/>
    <property type="match status" value="1"/>
</dbReference>
<evidence type="ECO:0000256" key="12">
    <source>
        <dbReference type="ARBA" id="ARBA00039103"/>
    </source>
</evidence>
<feature type="transmembrane region" description="Helical" evidence="14">
    <location>
        <begin position="82"/>
        <end position="103"/>
    </location>
</feature>
<dbReference type="Proteomes" id="UP000225997">
    <property type="component" value="Unassembled WGS sequence"/>
</dbReference>
<evidence type="ECO:0000256" key="1">
    <source>
        <dbReference type="ARBA" id="ARBA00004651"/>
    </source>
</evidence>
<dbReference type="InterPro" id="IPR027256">
    <property type="entry name" value="P-typ_ATPase_IB"/>
</dbReference>
<evidence type="ECO:0000256" key="8">
    <source>
        <dbReference type="ARBA" id="ARBA00022967"/>
    </source>
</evidence>
<dbReference type="SUPFAM" id="SSF81665">
    <property type="entry name" value="Calcium ATPase, transmembrane domain M"/>
    <property type="match status" value="1"/>
</dbReference>
<feature type="transmembrane region" description="Helical" evidence="14">
    <location>
        <begin position="649"/>
        <end position="668"/>
    </location>
</feature>
<dbReference type="InterPro" id="IPR044492">
    <property type="entry name" value="P_typ_ATPase_HD_dom"/>
</dbReference>
<dbReference type="InterPro" id="IPR051014">
    <property type="entry name" value="Cation_Transport_ATPase_IB"/>
</dbReference>
<dbReference type="EC" id="7.2.2.21" evidence="12"/>
<keyword evidence="10" id="KW-0406">Ion transport</keyword>
<accession>A0A2B5X2T4</accession>
<proteinExistence type="inferred from homology"/>
<keyword evidence="14" id="KW-1003">Cell membrane</keyword>
<comment type="caution">
    <text evidence="16">The sequence shown here is derived from an EMBL/GenBank/DDBJ whole genome shotgun (WGS) entry which is preliminary data.</text>
</comment>
<comment type="subcellular location">
    <subcellularLocation>
        <location evidence="1">Cell membrane</location>
        <topology evidence="1">Multi-pass membrane protein</topology>
    </subcellularLocation>
</comment>
<dbReference type="SFLD" id="SFLDF00027">
    <property type="entry name" value="p-type_atpase"/>
    <property type="match status" value="1"/>
</dbReference>
<name>A0A2B5X2T4_9BACI</name>
<comment type="similarity">
    <text evidence="2 14">Belongs to the cation transport ATPase (P-type) (TC 3.A.3) family. Type IB subfamily.</text>
</comment>
<dbReference type="Gene3D" id="3.40.1110.10">
    <property type="entry name" value="Calcium-transporting ATPase, cytoplasmic domain N"/>
    <property type="match status" value="1"/>
</dbReference>
<dbReference type="SFLD" id="SFLDS00003">
    <property type="entry name" value="Haloacid_Dehalogenase"/>
    <property type="match status" value="1"/>
</dbReference>
<dbReference type="GO" id="GO:0016887">
    <property type="term" value="F:ATP hydrolysis activity"/>
    <property type="evidence" value="ECO:0007669"/>
    <property type="project" value="InterPro"/>
</dbReference>
<evidence type="ECO:0000256" key="5">
    <source>
        <dbReference type="ARBA" id="ARBA00022553"/>
    </source>
</evidence>
<dbReference type="GO" id="GO:0005886">
    <property type="term" value="C:plasma membrane"/>
    <property type="evidence" value="ECO:0007669"/>
    <property type="project" value="UniProtKB-SubCell"/>
</dbReference>
<evidence type="ECO:0000256" key="2">
    <source>
        <dbReference type="ARBA" id="ARBA00006024"/>
    </source>
</evidence>
<keyword evidence="14" id="KW-0067">ATP-binding</keyword>
<organism evidence="16 17">
    <name type="scientific">Bacillus toyonensis</name>
    <dbReference type="NCBI Taxonomy" id="155322"/>
    <lineage>
        <taxon>Bacteria</taxon>
        <taxon>Bacillati</taxon>
        <taxon>Bacillota</taxon>
        <taxon>Bacilli</taxon>
        <taxon>Bacillales</taxon>
        <taxon>Bacillaceae</taxon>
        <taxon>Bacillus</taxon>
        <taxon>Bacillus cereus group</taxon>
    </lineage>
</organism>
<keyword evidence="3" id="KW-0813">Transport</keyword>
<dbReference type="Pfam" id="PF00702">
    <property type="entry name" value="Hydrolase"/>
    <property type="match status" value="1"/>
</dbReference>
<dbReference type="GO" id="GO:0046872">
    <property type="term" value="F:metal ion binding"/>
    <property type="evidence" value="ECO:0007669"/>
    <property type="project" value="UniProtKB-KW"/>
</dbReference>
<evidence type="ECO:0000259" key="15">
    <source>
        <dbReference type="Pfam" id="PF00122"/>
    </source>
</evidence>
<dbReference type="InterPro" id="IPR023214">
    <property type="entry name" value="HAD_sf"/>
</dbReference>
<feature type="transmembrane region" description="Helical" evidence="14">
    <location>
        <begin position="674"/>
        <end position="693"/>
    </location>
</feature>
<dbReference type="PANTHER" id="PTHR48085:SF5">
    <property type="entry name" value="CADMIUM_ZINC-TRANSPORTING ATPASE HMA4-RELATED"/>
    <property type="match status" value="1"/>
</dbReference>
<keyword evidence="7 14" id="KW-0479">Metal-binding</keyword>
<keyword evidence="8" id="KW-1278">Translocase</keyword>
<dbReference type="AlphaFoldDB" id="A0A2B5X2T4"/>
<dbReference type="SFLD" id="SFLDG00002">
    <property type="entry name" value="C1.7:_P-type_atpase_like"/>
    <property type="match status" value="1"/>
</dbReference>
<evidence type="ECO:0000256" key="14">
    <source>
        <dbReference type="RuleBase" id="RU362081"/>
    </source>
</evidence>
<comment type="catalytic activity">
    <reaction evidence="13">
        <text>Cd(2+)(in) + ATP + H2O = Cd(2+)(out) + ADP + phosphate + H(+)</text>
        <dbReference type="Rhea" id="RHEA:12132"/>
        <dbReference type="ChEBI" id="CHEBI:15377"/>
        <dbReference type="ChEBI" id="CHEBI:15378"/>
        <dbReference type="ChEBI" id="CHEBI:30616"/>
        <dbReference type="ChEBI" id="CHEBI:43474"/>
        <dbReference type="ChEBI" id="CHEBI:48775"/>
        <dbReference type="ChEBI" id="CHEBI:456216"/>
        <dbReference type="EC" id="7.2.2.21"/>
    </reaction>
</comment>
<feature type="transmembrane region" description="Helical" evidence="14">
    <location>
        <begin position="343"/>
        <end position="364"/>
    </location>
</feature>
<evidence type="ECO:0000256" key="3">
    <source>
        <dbReference type="ARBA" id="ARBA00022448"/>
    </source>
</evidence>
<dbReference type="InterPro" id="IPR059000">
    <property type="entry name" value="ATPase_P-type_domA"/>
</dbReference>
<dbReference type="Gene3D" id="2.70.150.10">
    <property type="entry name" value="Calcium-transporting ATPase, cytoplasmic transduction domain A"/>
    <property type="match status" value="1"/>
</dbReference>
<dbReference type="InterPro" id="IPR036412">
    <property type="entry name" value="HAD-like_sf"/>
</dbReference>
<dbReference type="InterPro" id="IPR001757">
    <property type="entry name" value="P_typ_ATPase"/>
</dbReference>
<keyword evidence="4" id="KW-0104">Cadmium</keyword>
<evidence type="ECO:0000313" key="17">
    <source>
        <dbReference type="Proteomes" id="UP000225997"/>
    </source>
</evidence>
<evidence type="ECO:0000256" key="7">
    <source>
        <dbReference type="ARBA" id="ARBA00022723"/>
    </source>
</evidence>
<sequence>MFDSIHVVHSLPGRTRLQVKSMAQPVMIESLVRSLPQVFSAMYTCETSSLLVYHDTALSFSDLKAWLTTFLSFERKVSQHTFSWKQLAPVVACAGVFLANWYIQRSQLGLMWKTAAYWIAMATSVFTSYGVIKDGIVNVVKKRKANANTLTAASIFASLYLKNPGSALVITLMSTISELLTVYTSEKTEQYIHSVLEFDTTYAWRLNEQGIEEKVQLEYIQIDDTVVVFTGEKIPIDGVVLEGNGVIDESSITGEYMPKEVGKNAQVYAGSILQNGQLNVRVEKIGDDTAISRIVKLLKEAQEKQAPIQNIADKLAEKMVPVSFALAIATFILTRNMNRTMNMLVIDFICGIKLSTATALYAGIGKAAKKGAIIKGSNHLEEMAKLDTVVLDKTGTITEGTPVVEHVIPCEGYEKEDVIKWAAVAERNSSHPIAEAVMKQADEWGIEIPKRDDNVQVDTIVGKGICTYLEGKHIAVGSLRFMNELQVNMESVIKNVEKDANIIYVAYDRALVGIVSIFDKIRSGMYRAIRDLRQQGIRDVVMLTGDKQAVAQEMADRLRLDWYHAEALPEDKAKYVKQYGRKNRVMMVGDGINDAPALAHANVGVTMGAKRTDIASEASDIIITSDHPEMLPELVGLSKKTMNIIKQNFIATFVINGAAILFGAFGIFSPVIGAAIHNAATIGVVFNSARILWGGDGKYEAKVLYSA</sequence>
<keyword evidence="14" id="KW-0547">Nucleotide-binding</keyword>
<keyword evidence="11 14" id="KW-0472">Membrane</keyword>
<protein>
    <recommendedName>
        <fullName evidence="12">Cd(2+)-exporting ATPase</fullName>
        <ecNumber evidence="12">7.2.2.21</ecNumber>
    </recommendedName>
</protein>
<dbReference type="Pfam" id="PF00122">
    <property type="entry name" value="E1-E2_ATPase"/>
    <property type="match status" value="1"/>
</dbReference>
<dbReference type="InterPro" id="IPR018303">
    <property type="entry name" value="ATPase_P-typ_P_site"/>
</dbReference>
<evidence type="ECO:0000256" key="9">
    <source>
        <dbReference type="ARBA" id="ARBA00022989"/>
    </source>
</evidence>
<dbReference type="FunFam" id="2.70.150.10:FF:000002">
    <property type="entry name" value="Copper-transporting ATPase 1, putative"/>
    <property type="match status" value="1"/>
</dbReference>
<dbReference type="SUPFAM" id="SSF56784">
    <property type="entry name" value="HAD-like"/>
    <property type="match status" value="1"/>
</dbReference>
<dbReference type="EMBL" id="NUSQ01000057">
    <property type="protein sequence ID" value="PHD69923.1"/>
    <property type="molecule type" value="Genomic_DNA"/>
</dbReference>
<dbReference type="InterPro" id="IPR023299">
    <property type="entry name" value="ATPase_P-typ_cyto_dom_N"/>
</dbReference>
<gene>
    <name evidence="16" type="ORF">COF40_14140</name>
</gene>
<keyword evidence="5" id="KW-0597">Phosphoprotein</keyword>
<feature type="domain" description="P-type ATPase A" evidence="15">
    <location>
        <begin position="201"/>
        <end position="299"/>
    </location>
</feature>
<keyword evidence="9 14" id="KW-1133">Transmembrane helix</keyword>
<dbReference type="PRINTS" id="PR00119">
    <property type="entry name" value="CATATPASE"/>
</dbReference>
<evidence type="ECO:0000256" key="10">
    <source>
        <dbReference type="ARBA" id="ARBA00023065"/>
    </source>
</evidence>
<dbReference type="InterPro" id="IPR008250">
    <property type="entry name" value="ATPase_P-typ_transduc_dom_A_sf"/>
</dbReference>
<dbReference type="PANTHER" id="PTHR48085">
    <property type="entry name" value="CADMIUM/ZINC-TRANSPORTING ATPASE HMA2-RELATED"/>
    <property type="match status" value="1"/>
</dbReference>
<dbReference type="PROSITE" id="PS00154">
    <property type="entry name" value="ATPASE_E1_E2"/>
    <property type="match status" value="1"/>
</dbReference>
<evidence type="ECO:0000256" key="11">
    <source>
        <dbReference type="ARBA" id="ARBA00023136"/>
    </source>
</evidence>
<evidence type="ECO:0000256" key="13">
    <source>
        <dbReference type="ARBA" id="ARBA00049338"/>
    </source>
</evidence>
<keyword evidence="6 14" id="KW-0812">Transmembrane</keyword>